<reference evidence="2" key="2">
    <citation type="submission" date="2022-03" db="EMBL/GenBank/DDBJ databases">
        <title>Draft title - Genomic analysis of global carrot germplasm unveils the trajectory of domestication and the origin of high carotenoid orange carrot.</title>
        <authorList>
            <person name="Iorizzo M."/>
            <person name="Ellison S."/>
            <person name="Senalik D."/>
            <person name="Macko-Podgorni A."/>
            <person name="Grzebelus D."/>
            <person name="Bostan H."/>
            <person name="Rolling W."/>
            <person name="Curaba J."/>
            <person name="Simon P."/>
        </authorList>
    </citation>
    <scope>NUCLEOTIDE SEQUENCE</scope>
    <source>
        <tissue evidence="2">Leaf</tissue>
    </source>
</reference>
<proteinExistence type="predicted"/>
<accession>A0AAF1B1K5</accession>
<dbReference type="InterPro" id="IPR010800">
    <property type="entry name" value="GRP"/>
</dbReference>
<dbReference type="PANTHER" id="PTHR37389">
    <property type="entry name" value="NODULIN-24"/>
    <property type="match status" value="1"/>
</dbReference>
<dbReference type="Proteomes" id="UP000077755">
    <property type="component" value="Chromosome 5"/>
</dbReference>
<sequence length="142" mass="13997">MGSKIFLLLGLSIAFALLISSEVAARELAETAAKTEGYNNGGGYHNGGGGYNNGGGYHNGGGGYNNGGGYHNGGGGYNNGGGYHNGGGGYNNGGGHHNGGGGYNNGGGHHGGSCYHYCHGRCCSAAEAKALEATTAQVKPQN</sequence>
<evidence type="ECO:0000313" key="2">
    <source>
        <dbReference type="EMBL" id="WOH03169.1"/>
    </source>
</evidence>
<dbReference type="AlphaFoldDB" id="A0AAF1B1K5"/>
<keyword evidence="1" id="KW-0732">Signal</keyword>
<organism evidence="2 3">
    <name type="scientific">Daucus carota subsp. sativus</name>
    <name type="common">Carrot</name>
    <dbReference type="NCBI Taxonomy" id="79200"/>
    <lineage>
        <taxon>Eukaryota</taxon>
        <taxon>Viridiplantae</taxon>
        <taxon>Streptophyta</taxon>
        <taxon>Embryophyta</taxon>
        <taxon>Tracheophyta</taxon>
        <taxon>Spermatophyta</taxon>
        <taxon>Magnoliopsida</taxon>
        <taxon>eudicotyledons</taxon>
        <taxon>Gunneridae</taxon>
        <taxon>Pentapetalae</taxon>
        <taxon>asterids</taxon>
        <taxon>campanulids</taxon>
        <taxon>Apiales</taxon>
        <taxon>Apiaceae</taxon>
        <taxon>Apioideae</taxon>
        <taxon>Scandiceae</taxon>
        <taxon>Daucinae</taxon>
        <taxon>Daucus</taxon>
        <taxon>Daucus sect. Daucus</taxon>
    </lineage>
</organism>
<reference evidence="2" key="1">
    <citation type="journal article" date="2016" name="Nat. Genet.">
        <title>A high-quality carrot genome assembly provides new insights into carotenoid accumulation and asterid genome evolution.</title>
        <authorList>
            <person name="Iorizzo M."/>
            <person name="Ellison S."/>
            <person name="Senalik D."/>
            <person name="Zeng P."/>
            <person name="Satapoomin P."/>
            <person name="Huang J."/>
            <person name="Bowman M."/>
            <person name="Iovene M."/>
            <person name="Sanseverino W."/>
            <person name="Cavagnaro P."/>
            <person name="Yildiz M."/>
            <person name="Macko-Podgorni A."/>
            <person name="Moranska E."/>
            <person name="Grzebelus E."/>
            <person name="Grzebelus D."/>
            <person name="Ashrafi H."/>
            <person name="Zheng Z."/>
            <person name="Cheng S."/>
            <person name="Spooner D."/>
            <person name="Van Deynze A."/>
            <person name="Simon P."/>
        </authorList>
    </citation>
    <scope>NUCLEOTIDE SEQUENCE</scope>
    <source>
        <tissue evidence="2">Leaf</tissue>
    </source>
</reference>
<dbReference type="PANTHER" id="PTHR37389:SF34">
    <property type="entry name" value="GLYCINE-RICH PROTEIN"/>
    <property type="match status" value="1"/>
</dbReference>
<evidence type="ECO:0000256" key="1">
    <source>
        <dbReference type="SAM" id="SignalP"/>
    </source>
</evidence>
<protein>
    <recommendedName>
        <fullName evidence="4">Glycine rich protein</fullName>
    </recommendedName>
</protein>
<feature type="signal peptide" evidence="1">
    <location>
        <begin position="1"/>
        <end position="25"/>
    </location>
</feature>
<dbReference type="KEGG" id="dcr:108220164"/>
<dbReference type="EMBL" id="CP093347">
    <property type="protein sequence ID" value="WOH03169.1"/>
    <property type="molecule type" value="Genomic_DNA"/>
</dbReference>
<evidence type="ECO:0000313" key="3">
    <source>
        <dbReference type="Proteomes" id="UP000077755"/>
    </source>
</evidence>
<dbReference type="Pfam" id="PF07172">
    <property type="entry name" value="GRP"/>
    <property type="match status" value="1"/>
</dbReference>
<evidence type="ECO:0008006" key="4">
    <source>
        <dbReference type="Google" id="ProtNLM"/>
    </source>
</evidence>
<feature type="chain" id="PRO_5042155984" description="Glycine rich protein" evidence="1">
    <location>
        <begin position="26"/>
        <end position="142"/>
    </location>
</feature>
<keyword evidence="3" id="KW-1185">Reference proteome</keyword>
<name>A0AAF1B1K5_DAUCS</name>
<gene>
    <name evidence="2" type="ORF">DCAR_0522563</name>
</gene>